<feature type="domain" description="Hflx-type G" evidence="10">
    <location>
        <begin position="275"/>
        <end position="440"/>
    </location>
</feature>
<evidence type="ECO:0000256" key="5">
    <source>
        <dbReference type="ARBA" id="ARBA00023134"/>
    </source>
</evidence>
<evidence type="ECO:0000256" key="6">
    <source>
        <dbReference type="HAMAP-Rule" id="MF_00900"/>
    </source>
</evidence>
<evidence type="ECO:0000256" key="8">
    <source>
        <dbReference type="PIRSR" id="PIRSR006809-2"/>
    </source>
</evidence>
<comment type="subunit">
    <text evidence="6">Monomer. Associates with the 50S ribosomal subunit.</text>
</comment>
<dbReference type="InterPro" id="IPR027417">
    <property type="entry name" value="P-loop_NTPase"/>
</dbReference>
<dbReference type="AlphaFoldDB" id="A0A3Q9K510"/>
<dbReference type="CDD" id="cd01878">
    <property type="entry name" value="HflX"/>
    <property type="match status" value="1"/>
</dbReference>
<dbReference type="PIRSF" id="PIRSF006809">
    <property type="entry name" value="GTP-binding_hflX_prd"/>
    <property type="match status" value="1"/>
</dbReference>
<feature type="binding site" evidence="7">
    <location>
        <begin position="281"/>
        <end position="288"/>
    </location>
    <ligand>
        <name>GTP</name>
        <dbReference type="ChEBI" id="CHEBI:37565"/>
    </ligand>
</feature>
<dbReference type="PRINTS" id="PR00326">
    <property type="entry name" value="GTP1OBG"/>
</dbReference>
<evidence type="ECO:0000256" key="4">
    <source>
        <dbReference type="ARBA" id="ARBA00022842"/>
    </source>
</evidence>
<keyword evidence="5 6" id="KW-0342">GTP-binding</keyword>
<feature type="binding site" evidence="7">
    <location>
        <begin position="418"/>
        <end position="420"/>
    </location>
    <ligand>
        <name>GTP</name>
        <dbReference type="ChEBI" id="CHEBI:37565"/>
    </ligand>
</feature>
<comment type="similarity">
    <text evidence="6">Belongs to the TRAFAC class OBG-HflX-like GTPase superfamily. HflX GTPase family.</text>
</comment>
<evidence type="ECO:0000256" key="3">
    <source>
        <dbReference type="ARBA" id="ARBA00022741"/>
    </source>
</evidence>
<dbReference type="InterPro" id="IPR006073">
    <property type="entry name" value="GTP-bd"/>
</dbReference>
<dbReference type="GO" id="GO:0005737">
    <property type="term" value="C:cytoplasm"/>
    <property type="evidence" value="ECO:0007669"/>
    <property type="project" value="UniProtKB-SubCell"/>
</dbReference>
<feature type="binding site" evidence="8">
    <location>
        <position position="288"/>
    </location>
    <ligand>
        <name>Mg(2+)</name>
        <dbReference type="ChEBI" id="CHEBI:18420"/>
    </ligand>
</feature>
<evidence type="ECO:0000259" key="10">
    <source>
        <dbReference type="PROSITE" id="PS51705"/>
    </source>
</evidence>
<keyword evidence="4 8" id="KW-0460">Magnesium</keyword>
<comment type="cofactor">
    <cofactor evidence="8">
        <name>Mg(2+)</name>
        <dbReference type="ChEBI" id="CHEBI:18420"/>
    </cofactor>
</comment>
<dbReference type="Gene3D" id="3.40.50.11060">
    <property type="entry name" value="GTPase HflX, N-terminal domain"/>
    <property type="match status" value="1"/>
</dbReference>
<sequence>MTSSSSLPQDRQRLPESLRANALMEEDVAWSHEIDGERDGDQYDRSARAALRRVAGLSTELEDVTEVEYRQLRLERVVLVGVWTTGTVQEAENSLAELAALAETAGAMVLDGVIQRRDKPDPATYIGSGKALELRDIVLESGADTVVCDGELSPGQLIHLEDVVKVKVVDRTALILDIFAQHAKSREGKAQVALAQMQYMLPRLRGWGQSLSRQMGGGGSGSAGGGMATRGPGETKIETDRRRIREKMAKMRREIAEMKTGRDIKRQERRRNKVPSVAIAGYTNAGKSSLLNRLTGAGVLVENALFATLDPTVRRAETPSGRLYTLADTVGFVRHLPHHLVEAFRSTMEEVGESDLILHVVDGSHPVPEEQLAAVREVIREVGATDVPEIVVVNKADAADPLVLQRLLRQEKHALAVSARTGQGMAELLTLLDEELPRPQVEIEVLVPYTQGALVSRAHAEGEVISEEHTADGTVLKARVHEELAAEFEPFVPAA</sequence>
<dbReference type="NCBIfam" id="TIGR03156">
    <property type="entry name" value="GTP_HflX"/>
    <property type="match status" value="1"/>
</dbReference>
<dbReference type="SUPFAM" id="SSF52540">
    <property type="entry name" value="P-loop containing nucleoside triphosphate hydrolases"/>
    <property type="match status" value="1"/>
</dbReference>
<dbReference type="InterPro" id="IPR030394">
    <property type="entry name" value="G_HFLX_dom"/>
</dbReference>
<feature type="compositionally biased region" description="Gly residues" evidence="9">
    <location>
        <begin position="215"/>
        <end position="228"/>
    </location>
</feature>
<dbReference type="EMBL" id="CP029042">
    <property type="protein sequence ID" value="AZS74512.1"/>
    <property type="molecule type" value="Genomic_DNA"/>
</dbReference>
<dbReference type="GO" id="GO:0046872">
    <property type="term" value="F:metal ion binding"/>
    <property type="evidence" value="ECO:0007669"/>
    <property type="project" value="UniProtKB-KW"/>
</dbReference>
<dbReference type="Gene3D" id="3.40.50.300">
    <property type="entry name" value="P-loop containing nucleotide triphosphate hydrolases"/>
    <property type="match status" value="1"/>
</dbReference>
<evidence type="ECO:0000313" key="11">
    <source>
        <dbReference type="EMBL" id="AZS74512.1"/>
    </source>
</evidence>
<dbReference type="InterPro" id="IPR032305">
    <property type="entry name" value="GTP-bd_M"/>
</dbReference>
<reference evidence="11 12" key="1">
    <citation type="submission" date="2018-04" db="EMBL/GenBank/DDBJ databases">
        <title>Complete genome sequences of Streptomyces lydicus strain WYEC and characterization of antagonistic properties of biological control agents.</title>
        <authorList>
            <person name="Mariita R.M."/>
            <person name="Sello J.K."/>
        </authorList>
    </citation>
    <scope>NUCLEOTIDE SEQUENCE [LARGE SCALE GENOMIC DNA]</scope>
    <source>
        <strain evidence="11 12">WYEC 108</strain>
    </source>
</reference>
<dbReference type="FunFam" id="3.40.50.11060:FF:000001">
    <property type="entry name" value="GTPase HflX"/>
    <property type="match status" value="1"/>
</dbReference>
<dbReference type="RefSeq" id="WP_127153333.1">
    <property type="nucleotide sequence ID" value="NZ_CP029042.1"/>
</dbReference>
<dbReference type="HAMAP" id="MF_00900">
    <property type="entry name" value="GTPase_HflX"/>
    <property type="match status" value="1"/>
</dbReference>
<dbReference type="InterPro" id="IPR045498">
    <property type="entry name" value="HflX_C"/>
</dbReference>
<dbReference type="PROSITE" id="PS51705">
    <property type="entry name" value="G_HFLX"/>
    <property type="match status" value="1"/>
</dbReference>
<dbReference type="Pfam" id="PF01926">
    <property type="entry name" value="MMR_HSR1"/>
    <property type="match status" value="1"/>
</dbReference>
<name>A0A3Q9K510_9ACTN</name>
<evidence type="ECO:0000256" key="1">
    <source>
        <dbReference type="ARBA" id="ARBA00022490"/>
    </source>
</evidence>
<dbReference type="InterPro" id="IPR042108">
    <property type="entry name" value="GTPase_HflX_N_sf"/>
</dbReference>
<evidence type="ECO:0000313" key="12">
    <source>
        <dbReference type="Proteomes" id="UP000275579"/>
    </source>
</evidence>
<dbReference type="Pfam" id="PF16360">
    <property type="entry name" value="GTP-bdg_M"/>
    <property type="match status" value="1"/>
</dbReference>
<evidence type="ECO:0000256" key="2">
    <source>
        <dbReference type="ARBA" id="ARBA00022723"/>
    </source>
</evidence>
<dbReference type="GO" id="GO:0003924">
    <property type="term" value="F:GTPase activity"/>
    <property type="evidence" value="ECO:0007669"/>
    <property type="project" value="UniProtKB-UniRule"/>
</dbReference>
<evidence type="ECO:0000256" key="9">
    <source>
        <dbReference type="SAM" id="MobiDB-lite"/>
    </source>
</evidence>
<dbReference type="Proteomes" id="UP000275579">
    <property type="component" value="Chromosome"/>
</dbReference>
<dbReference type="Pfam" id="PF19275">
    <property type="entry name" value="HflX_C"/>
    <property type="match status" value="1"/>
</dbReference>
<dbReference type="Pfam" id="PF13167">
    <property type="entry name" value="GTP-bdg_N"/>
    <property type="match status" value="1"/>
</dbReference>
<dbReference type="InterPro" id="IPR016496">
    <property type="entry name" value="GTPase_HflX"/>
</dbReference>
<feature type="region of interest" description="Disordered" evidence="9">
    <location>
        <begin position="213"/>
        <end position="234"/>
    </location>
</feature>
<proteinExistence type="inferred from homology"/>
<keyword evidence="2 8" id="KW-0479">Metal-binding</keyword>
<dbReference type="Gene3D" id="6.10.250.2860">
    <property type="match status" value="1"/>
</dbReference>
<dbReference type="PANTHER" id="PTHR10229">
    <property type="entry name" value="GTP-BINDING PROTEIN HFLX"/>
    <property type="match status" value="1"/>
</dbReference>
<comment type="subcellular location">
    <subcellularLocation>
        <location evidence="6">Cytoplasm</location>
    </subcellularLocation>
    <text evidence="6">May associate with membranes.</text>
</comment>
<comment type="function">
    <text evidence="6">GTPase that associates with the 50S ribosomal subunit and may have a role during protein synthesis or ribosome biogenesis.</text>
</comment>
<dbReference type="FunFam" id="3.40.50.300:FF:000690">
    <property type="entry name" value="GTPase HflX"/>
    <property type="match status" value="1"/>
</dbReference>
<gene>
    <name evidence="6 11" type="primary">hflX</name>
    <name evidence="11" type="ORF">DDE74_29345</name>
</gene>
<keyword evidence="1 6" id="KW-0963">Cytoplasm</keyword>
<protein>
    <recommendedName>
        <fullName evidence="6">GTPase HflX</fullName>
    </recommendedName>
    <alternativeName>
        <fullName evidence="6">GTP-binding protein HflX</fullName>
    </alternativeName>
</protein>
<dbReference type="GO" id="GO:0043022">
    <property type="term" value="F:ribosome binding"/>
    <property type="evidence" value="ECO:0007669"/>
    <property type="project" value="TreeGrafter"/>
</dbReference>
<feature type="binding site" evidence="7">
    <location>
        <begin position="328"/>
        <end position="331"/>
    </location>
    <ligand>
        <name>GTP</name>
        <dbReference type="ChEBI" id="CHEBI:37565"/>
    </ligand>
</feature>
<accession>A0A3Q9K510</accession>
<dbReference type="GO" id="GO:0005525">
    <property type="term" value="F:GTP binding"/>
    <property type="evidence" value="ECO:0007669"/>
    <property type="project" value="UniProtKB-UniRule"/>
</dbReference>
<feature type="binding site" evidence="7">
    <location>
        <begin position="394"/>
        <end position="397"/>
    </location>
    <ligand>
        <name>GTP</name>
        <dbReference type="ChEBI" id="CHEBI:37565"/>
    </ligand>
</feature>
<feature type="binding site" evidence="8">
    <location>
        <position position="308"/>
    </location>
    <ligand>
        <name>Mg(2+)</name>
        <dbReference type="ChEBI" id="CHEBI:18420"/>
    </ligand>
</feature>
<feature type="binding site" evidence="7">
    <location>
        <begin position="306"/>
        <end position="310"/>
    </location>
    <ligand>
        <name>GTP</name>
        <dbReference type="ChEBI" id="CHEBI:37565"/>
    </ligand>
</feature>
<dbReference type="InterPro" id="IPR025121">
    <property type="entry name" value="GTPase_HflX_N"/>
</dbReference>
<keyword evidence="3 6" id="KW-0547">Nucleotide-binding</keyword>
<organism evidence="11 12">
    <name type="scientific">Streptomyces lydicus</name>
    <dbReference type="NCBI Taxonomy" id="47763"/>
    <lineage>
        <taxon>Bacteria</taxon>
        <taxon>Bacillati</taxon>
        <taxon>Actinomycetota</taxon>
        <taxon>Actinomycetes</taxon>
        <taxon>Kitasatosporales</taxon>
        <taxon>Streptomycetaceae</taxon>
        <taxon>Streptomyces</taxon>
    </lineage>
</organism>
<dbReference type="PANTHER" id="PTHR10229:SF0">
    <property type="entry name" value="GTP-BINDING PROTEIN 6-RELATED"/>
    <property type="match status" value="1"/>
</dbReference>
<evidence type="ECO:0000256" key="7">
    <source>
        <dbReference type="PIRSR" id="PIRSR006809-1"/>
    </source>
</evidence>